<keyword evidence="7" id="KW-1133">Transmembrane helix</keyword>
<comment type="subcellular location">
    <subcellularLocation>
        <location evidence="1">Endoplasmic reticulum membrane</location>
        <topology evidence="1">Single-pass membrane protein</topology>
    </subcellularLocation>
</comment>
<reference evidence="10" key="1">
    <citation type="submission" date="2023-03" db="EMBL/GenBank/DDBJ databases">
        <authorList>
            <person name="Steffen K."/>
            <person name="Cardenas P."/>
        </authorList>
    </citation>
    <scope>NUCLEOTIDE SEQUENCE</scope>
</reference>
<gene>
    <name evidence="10" type="ORF">GBAR_LOCUS10696</name>
</gene>
<evidence type="ECO:0000256" key="2">
    <source>
        <dbReference type="ARBA" id="ARBA00004922"/>
    </source>
</evidence>
<accession>A0AA35RUU1</accession>
<dbReference type="SUPFAM" id="SSF53756">
    <property type="entry name" value="UDP-Glycosyltransferase/glycogen phosphorylase"/>
    <property type="match status" value="1"/>
</dbReference>
<evidence type="ECO:0000256" key="4">
    <source>
        <dbReference type="ARBA" id="ARBA00022679"/>
    </source>
</evidence>
<dbReference type="InterPro" id="IPR026051">
    <property type="entry name" value="ALG1-like"/>
</dbReference>
<protein>
    <submittedName>
        <fullName evidence="10">Chitobiosyldiphosphodolichol beta-mannosyltransferase</fullName>
    </submittedName>
</protein>
<comment type="caution">
    <text evidence="10">The sequence shown here is derived from an EMBL/GenBank/DDBJ whole genome shotgun (WGS) entry which is preliminary data.</text>
</comment>
<organism evidence="10 11">
    <name type="scientific">Geodia barretti</name>
    <name type="common">Barrett's horny sponge</name>
    <dbReference type="NCBI Taxonomy" id="519541"/>
    <lineage>
        <taxon>Eukaryota</taxon>
        <taxon>Metazoa</taxon>
        <taxon>Porifera</taxon>
        <taxon>Demospongiae</taxon>
        <taxon>Heteroscleromorpha</taxon>
        <taxon>Tetractinellida</taxon>
        <taxon>Astrophorina</taxon>
        <taxon>Geodiidae</taxon>
        <taxon>Geodia</taxon>
    </lineage>
</organism>
<dbReference type="EMBL" id="CASHTH010001647">
    <property type="protein sequence ID" value="CAI8017674.1"/>
    <property type="molecule type" value="Genomic_DNA"/>
</dbReference>
<evidence type="ECO:0000256" key="7">
    <source>
        <dbReference type="ARBA" id="ARBA00022989"/>
    </source>
</evidence>
<proteinExistence type="predicted"/>
<evidence type="ECO:0000313" key="10">
    <source>
        <dbReference type="EMBL" id="CAI8017674.1"/>
    </source>
</evidence>
<keyword evidence="9" id="KW-0732">Signal</keyword>
<evidence type="ECO:0000256" key="9">
    <source>
        <dbReference type="SAM" id="SignalP"/>
    </source>
</evidence>
<feature type="signal peptide" evidence="9">
    <location>
        <begin position="1"/>
        <end position="28"/>
    </location>
</feature>
<dbReference type="GO" id="GO:0000030">
    <property type="term" value="F:mannosyltransferase activity"/>
    <property type="evidence" value="ECO:0007669"/>
    <property type="project" value="InterPro"/>
</dbReference>
<keyword evidence="6" id="KW-0256">Endoplasmic reticulum</keyword>
<keyword evidence="3" id="KW-0328">Glycosyltransferase</keyword>
<dbReference type="PANTHER" id="PTHR13036:SF0">
    <property type="entry name" value="CHITOBIOSYLDIPHOSPHODOLICHOL BETA-MANNOSYLTRANSFERASE"/>
    <property type="match status" value="1"/>
</dbReference>
<keyword evidence="11" id="KW-1185">Reference proteome</keyword>
<sequence length="202" mass="23094">MLGVFLISLTTFLILLLLLRWRCERGEGRVLVVVLGDMGRSPRMQYHCLSLLKAGYSVEFVGYGGQPSTLKYFLKVTFQTCSLLWVMLQRAQKSSNVILQVPPSIPTLFVCVLVCCLRNSRLIVDFHNYGHTLLALTLGSRHPLVGISRRYDEVLSRFAHSIICVSVAMKRDLDERLGVSVTVFHDRPPRRFKRADLYQKHK</sequence>
<dbReference type="AlphaFoldDB" id="A0AA35RUU1"/>
<evidence type="ECO:0000313" key="11">
    <source>
        <dbReference type="Proteomes" id="UP001174909"/>
    </source>
</evidence>
<dbReference type="PANTHER" id="PTHR13036">
    <property type="entry name" value="BETA1,4 MANNOSYLTRANSFERASE"/>
    <property type="match status" value="1"/>
</dbReference>
<dbReference type="Proteomes" id="UP001174909">
    <property type="component" value="Unassembled WGS sequence"/>
</dbReference>
<feature type="chain" id="PRO_5041368406" evidence="9">
    <location>
        <begin position="29"/>
        <end position="202"/>
    </location>
</feature>
<name>A0AA35RUU1_GEOBA</name>
<evidence type="ECO:0000256" key="8">
    <source>
        <dbReference type="ARBA" id="ARBA00023136"/>
    </source>
</evidence>
<keyword evidence="5" id="KW-0812">Transmembrane</keyword>
<comment type="pathway">
    <text evidence="2">Protein modification; protein glycosylation.</text>
</comment>
<keyword evidence="4" id="KW-0808">Transferase</keyword>
<dbReference type="GO" id="GO:0005789">
    <property type="term" value="C:endoplasmic reticulum membrane"/>
    <property type="evidence" value="ECO:0007669"/>
    <property type="project" value="UniProtKB-SubCell"/>
</dbReference>
<evidence type="ECO:0000256" key="5">
    <source>
        <dbReference type="ARBA" id="ARBA00022692"/>
    </source>
</evidence>
<evidence type="ECO:0000256" key="1">
    <source>
        <dbReference type="ARBA" id="ARBA00004389"/>
    </source>
</evidence>
<evidence type="ECO:0000256" key="3">
    <source>
        <dbReference type="ARBA" id="ARBA00022676"/>
    </source>
</evidence>
<keyword evidence="8" id="KW-0472">Membrane</keyword>
<evidence type="ECO:0000256" key="6">
    <source>
        <dbReference type="ARBA" id="ARBA00022824"/>
    </source>
</evidence>